<protein>
    <submittedName>
        <fullName evidence="2">Rca1</fullName>
    </submittedName>
</protein>
<evidence type="ECO:0000313" key="2">
    <source>
        <dbReference type="EMBL" id="AAB39742.1"/>
    </source>
</evidence>
<accession>P91666</accession>
<dbReference type="OrthoDB" id="9984940at2759"/>
<dbReference type="AlphaFoldDB" id="P91666"/>
<sequence>MSAYYRRAALRKKSPSRGSSFELEMNESGYTSFLALHNSTAETPFLLEDAEGENCRNASNTTTFFRGLNTPSGHQEQDLYWGKPYPRTQPQKKFSAEEEPFSMTPRLQDEHSLPKRRKKHFQSPHSSPKKSKKLLFPHIEEPPKNRFYGGVEKLDIVAKLAQWQPALQCILRHVGAHTLDVMTKVSPAWKQAVYRSQRDLERLQNHRLKLNLTKENPHVPKRCSHVPKANHTVPLQTSNHSSLANSVRLANGLGQLEHPPDGRGCRKGAARRDACCVKCPRCGRGSRVFISEAAKCGENLLSQTLPIGRTTSTFPCMTGPPLKRFLSLDLDEVRTSPQGPPYNFAECTSVICQFRFCVNCLCKSHPGERCLVTELDTPSKLMMPRERLTPPQRAQNRDPKITRKNSLKRLCF</sequence>
<evidence type="ECO:0000313" key="3">
    <source>
        <dbReference type="FlyBase" id="FBgn0017551"/>
    </source>
</evidence>
<reference evidence="2" key="1">
    <citation type="journal article" date="1996" name="Genes Dev.">
        <title>Control of G1 in the developing Drosophila eye: rca1 regulates cyclin A.</title>
        <authorList>
            <person name="Dong X."/>
            <person name="Zavitz K.H."/>
            <person name="Thomas B.J."/>
            <person name="Lin M."/>
            <person name="Campbell S."/>
            <person name="Zipursky S.L."/>
        </authorList>
    </citation>
    <scope>NUCLEOTIDE SEQUENCE</scope>
</reference>
<dbReference type="FlyBase" id="FBgn0017551">
    <property type="gene designation" value="Rca1"/>
</dbReference>
<dbReference type="ExpressionAtlas" id="P91666">
    <property type="expression patterns" value="baseline and differential"/>
</dbReference>
<gene>
    <name evidence="3" type="primary">Rca1</name>
    <name evidence="2" type="synonym">rca1</name>
    <name evidence="3" type="ORF">CG10800</name>
</gene>
<dbReference type="GO" id="GO:0031146">
    <property type="term" value="P:SCF-dependent proteasomal ubiquitin-dependent protein catabolic process"/>
    <property type="evidence" value="ECO:0000255"/>
    <property type="project" value="FlyBase"/>
</dbReference>
<dbReference type="EMBL" id="U77645">
    <property type="protein sequence ID" value="AAB39742.1"/>
    <property type="molecule type" value="mRNA"/>
</dbReference>
<dbReference type="IntAct" id="P91666">
    <property type="interactions" value="1"/>
</dbReference>
<proteinExistence type="evidence at protein level"/>
<dbReference type="PANTHER" id="PTHR15493">
    <property type="entry name" value="F-BOX ONLY PROTEIN 5 AND 43"/>
    <property type="match status" value="1"/>
</dbReference>
<feature type="compositionally biased region" description="Basic residues" evidence="1">
    <location>
        <begin position="114"/>
        <end position="131"/>
    </location>
</feature>
<dbReference type="PANTHER" id="PTHR15493:SF9">
    <property type="entry name" value="GH14043P"/>
    <property type="match status" value="1"/>
</dbReference>
<feature type="region of interest" description="Disordered" evidence="1">
    <location>
        <begin position="381"/>
        <end position="412"/>
    </location>
</feature>
<dbReference type="GO" id="GO:0045835">
    <property type="term" value="P:negative regulation of meiotic nuclear division"/>
    <property type="evidence" value="ECO:0007669"/>
    <property type="project" value="InterPro"/>
</dbReference>
<dbReference type="GO" id="GO:0007088">
    <property type="term" value="P:regulation of mitotic nuclear division"/>
    <property type="evidence" value="ECO:0000304"/>
    <property type="project" value="FlyBase"/>
</dbReference>
<dbReference type="GO" id="GO:0019005">
    <property type="term" value="C:SCF ubiquitin ligase complex"/>
    <property type="evidence" value="ECO:0000255"/>
    <property type="project" value="FlyBase"/>
</dbReference>
<comment type="interaction">
    <interactant intactId="EBI-7085629">
        <id>P91666</id>
    </interactant>
    <interactant intactId="EBI-180180">
        <id>O77430</id>
        <label>SkpA</label>
    </interactant>
    <organismsDiffer>false</organismsDiffer>
    <experiments>2</experiments>
</comment>
<dbReference type="AGR" id="FB:FBgn0017551"/>
<dbReference type="InterPro" id="IPR047147">
    <property type="entry name" value="FBX5_43"/>
</dbReference>
<dbReference type="MINT" id="P91666"/>
<evidence type="ECO:0000256" key="1">
    <source>
        <dbReference type="SAM" id="MobiDB-lite"/>
    </source>
</evidence>
<dbReference type="VEuPathDB" id="VectorBase:FBgn0017551"/>
<feature type="compositionally biased region" description="Basic residues" evidence="1">
    <location>
        <begin position="402"/>
        <end position="412"/>
    </location>
</feature>
<name>P91666_DROME</name>
<feature type="region of interest" description="Disordered" evidence="1">
    <location>
        <begin position="66"/>
        <end position="131"/>
    </location>
</feature>
<organism evidence="2">
    <name type="scientific">Drosophila melanogaster</name>
    <name type="common">Fruit fly</name>
    <dbReference type="NCBI Taxonomy" id="7227"/>
    <lineage>
        <taxon>Eukaryota</taxon>
        <taxon>Metazoa</taxon>
        <taxon>Ecdysozoa</taxon>
        <taxon>Arthropoda</taxon>
        <taxon>Hexapoda</taxon>
        <taxon>Insecta</taxon>
        <taxon>Pterygota</taxon>
        <taxon>Neoptera</taxon>
        <taxon>Endopterygota</taxon>
        <taxon>Diptera</taxon>
        <taxon>Brachycera</taxon>
        <taxon>Muscomorpha</taxon>
        <taxon>Ephydroidea</taxon>
        <taxon>Drosophilidae</taxon>
        <taxon>Drosophila</taxon>
        <taxon>Sophophora</taxon>
    </lineage>
</organism>